<feature type="region of interest" description="Disordered" evidence="2">
    <location>
        <begin position="75"/>
        <end position="96"/>
    </location>
</feature>
<protein>
    <submittedName>
        <fullName evidence="4">Mitogen-activated protein kinase kinase kinase 12</fullName>
    </submittedName>
</protein>
<proteinExistence type="predicted"/>
<dbReference type="InterPro" id="IPR000719">
    <property type="entry name" value="Prot_kinase_dom"/>
</dbReference>
<dbReference type="OrthoDB" id="339325at2759"/>
<dbReference type="SUPFAM" id="SSF56112">
    <property type="entry name" value="Protein kinase-like (PK-like)"/>
    <property type="match status" value="1"/>
</dbReference>
<feature type="compositionally biased region" description="Low complexity" evidence="2">
    <location>
        <begin position="192"/>
        <end position="207"/>
    </location>
</feature>
<feature type="region of interest" description="Disordered" evidence="2">
    <location>
        <begin position="650"/>
        <end position="671"/>
    </location>
</feature>
<dbReference type="GO" id="GO:0006950">
    <property type="term" value="P:response to stress"/>
    <property type="evidence" value="ECO:0007669"/>
    <property type="project" value="UniProtKB-ARBA"/>
</dbReference>
<dbReference type="AlphaFoldDB" id="A0A1W0WUS7"/>
<keyword evidence="1" id="KW-0175">Coiled coil</keyword>
<feature type="region of interest" description="Disordered" evidence="2">
    <location>
        <begin position="164"/>
        <end position="210"/>
    </location>
</feature>
<feature type="compositionally biased region" description="Acidic residues" evidence="2">
    <location>
        <begin position="864"/>
        <end position="884"/>
    </location>
</feature>
<feature type="region of interest" description="Disordered" evidence="2">
    <location>
        <begin position="710"/>
        <end position="775"/>
    </location>
</feature>
<dbReference type="InterPro" id="IPR051681">
    <property type="entry name" value="Ser/Thr_Kinases-Pseudokinases"/>
</dbReference>
<gene>
    <name evidence="4" type="ORF">BV898_06990</name>
</gene>
<dbReference type="Proteomes" id="UP000192578">
    <property type="component" value="Unassembled WGS sequence"/>
</dbReference>
<keyword evidence="4" id="KW-0418">Kinase</keyword>
<dbReference type="InterPro" id="IPR011009">
    <property type="entry name" value="Kinase-like_dom_sf"/>
</dbReference>
<accession>A0A1W0WUS7</accession>
<keyword evidence="5" id="KW-1185">Reference proteome</keyword>
<dbReference type="PANTHER" id="PTHR44329:SF304">
    <property type="entry name" value="MITOGEN-ACTIVATED PROTEIN KINASE KINASE KINASE 13-LIKE ISOFORM X1"/>
    <property type="match status" value="1"/>
</dbReference>
<evidence type="ECO:0000313" key="4">
    <source>
        <dbReference type="EMBL" id="OQV18930.1"/>
    </source>
</evidence>
<feature type="compositionally biased region" description="Polar residues" evidence="2">
    <location>
        <begin position="740"/>
        <end position="753"/>
    </location>
</feature>
<keyword evidence="4" id="KW-0808">Transferase</keyword>
<feature type="compositionally biased region" description="Polar residues" evidence="2">
    <location>
        <begin position="164"/>
        <end position="187"/>
    </location>
</feature>
<sequence length="1000" mass="110607">MWPGTWGNNRDNESGQDAIPSSVRSAAKNLRVTLSPGFWTGSGTSSTKAETRVVIEANTANWEVVDDACDRREFDGSSGCVSGTPSTSSPREPSRSSSYFPSFSLDYCRRFPGLDFFGGGPATSASTGSRRPQTIPVRMAQPCVLPSTIHGMGDLCSDEGISTKTGMTPDDQQTPGSFKTPDTSSSCVPGDTVTTAKTPSTPSTAGTSHHDGGMGWWNRAINCMAPSSWLVKKQANADSWEIPFERIQDLQWLGSGAQGAVFLGKYNGSFVAVKKVKSLAEVEDVKPLRKLNHPNLVAFKGICSQPPCYCLVMEYCQYGPLYDLIQEDKKIPHTLVASWALQIARGMQHLHLNKIIHRDLKSPNVLVCATDLVKISDFGTMRSWADDQKSMQMSFAGTVAWMAPEVIRNENCTEKIDVWAFGVILWELLVGLHPYPGLDSTSIIWGIGSEKLLGLPVSPSMPDGLKLLQTQCWSVKPRNRPSFAHIISHLEIANRELTSITEQQFYGYQSEWREYTHTEIKNFRIKSSQSAAFNQQKSQRRRLRKKDAALGGGGATSGLSEELIYLLQKRKEELQHAEEVRMHYEEKLQRVNALHSDLTTYALELKDRERELRRSEKLVEKILGKPLPTPERLSRKRILEFVKTAGLELIKPHHHNQNGQSKSSKPLKKQKSATLPMDYAIWTAESSECHTDDPVEDEDATEMYVVGVGPVKPAGGRQESVQLGRTASKEFHRPPLLSLRSKSVDSLNPVNQLKSDDKNTPKLSPDLCRGLPKRTPSDTLGHIFRMSSRRDYACQCNLSAEEFIPEKEEESAASAAISTNGAETDAQVITERNGNNFSPAKHGHNRTARSSRSSMTTSGHDLENGDDDDESDDVESQDDPDDCESSYTQSQHSVFHSEESLRQSADLNPSEQMFRDIVIRRSRERDGGRPASSADGDVAMMHRSVPDLKDALTVSQSLDDFASSASRRASSGEAEDSGGGGEFGQRHFRSTYNDMPESHV</sequence>
<dbReference type="PANTHER" id="PTHR44329">
    <property type="entry name" value="SERINE/THREONINE-PROTEIN KINASE TNNI3K-RELATED"/>
    <property type="match status" value="1"/>
</dbReference>
<dbReference type="SMART" id="SM00220">
    <property type="entry name" value="S_TKc"/>
    <property type="match status" value="1"/>
</dbReference>
<evidence type="ECO:0000256" key="1">
    <source>
        <dbReference type="SAM" id="Coils"/>
    </source>
</evidence>
<evidence type="ECO:0000313" key="5">
    <source>
        <dbReference type="Proteomes" id="UP000192578"/>
    </source>
</evidence>
<feature type="region of interest" description="Disordered" evidence="2">
    <location>
        <begin position="831"/>
        <end position="942"/>
    </location>
</feature>
<feature type="compositionally biased region" description="Basic and acidic residues" evidence="2">
    <location>
        <begin position="913"/>
        <end position="928"/>
    </location>
</feature>
<evidence type="ECO:0000256" key="2">
    <source>
        <dbReference type="SAM" id="MobiDB-lite"/>
    </source>
</evidence>
<feature type="compositionally biased region" description="Polar residues" evidence="2">
    <location>
        <begin position="902"/>
        <end position="911"/>
    </location>
</feature>
<dbReference type="Gene3D" id="1.10.510.10">
    <property type="entry name" value="Transferase(Phosphotransferase) domain 1"/>
    <property type="match status" value="1"/>
</dbReference>
<comment type="caution">
    <text evidence="4">The sequence shown here is derived from an EMBL/GenBank/DDBJ whole genome shotgun (WGS) entry which is preliminary data.</text>
</comment>
<dbReference type="PROSITE" id="PS00108">
    <property type="entry name" value="PROTEIN_KINASE_ST"/>
    <property type="match status" value="1"/>
</dbReference>
<feature type="region of interest" description="Disordered" evidence="2">
    <location>
        <begin position="961"/>
        <end position="1000"/>
    </location>
</feature>
<feature type="coiled-coil region" evidence="1">
    <location>
        <begin position="567"/>
        <end position="594"/>
    </location>
</feature>
<dbReference type="InterPro" id="IPR001245">
    <property type="entry name" value="Ser-Thr/Tyr_kinase_cat_dom"/>
</dbReference>
<feature type="compositionally biased region" description="Low complexity" evidence="2">
    <location>
        <begin position="82"/>
        <end position="96"/>
    </location>
</feature>
<feature type="region of interest" description="Disordered" evidence="2">
    <location>
        <begin position="1"/>
        <end position="22"/>
    </location>
</feature>
<dbReference type="PROSITE" id="PS50011">
    <property type="entry name" value="PROTEIN_KINASE_DOM"/>
    <property type="match status" value="1"/>
</dbReference>
<feature type="region of interest" description="Disordered" evidence="2">
    <location>
        <begin position="534"/>
        <end position="555"/>
    </location>
</feature>
<dbReference type="Gene3D" id="3.30.200.20">
    <property type="entry name" value="Phosphorylase Kinase, domain 1"/>
    <property type="match status" value="1"/>
</dbReference>
<dbReference type="EMBL" id="MTYJ01000044">
    <property type="protein sequence ID" value="OQV18930.1"/>
    <property type="molecule type" value="Genomic_DNA"/>
</dbReference>
<dbReference type="PRINTS" id="PR00109">
    <property type="entry name" value="TYRKINASE"/>
</dbReference>
<dbReference type="InterPro" id="IPR008271">
    <property type="entry name" value="Ser/Thr_kinase_AS"/>
</dbReference>
<feature type="compositionally biased region" description="Polar residues" evidence="2">
    <location>
        <begin position="885"/>
        <end position="894"/>
    </location>
</feature>
<dbReference type="GO" id="GO:0004674">
    <property type="term" value="F:protein serine/threonine kinase activity"/>
    <property type="evidence" value="ECO:0007669"/>
    <property type="project" value="TreeGrafter"/>
</dbReference>
<dbReference type="GO" id="GO:0005524">
    <property type="term" value="F:ATP binding"/>
    <property type="evidence" value="ECO:0007669"/>
    <property type="project" value="InterPro"/>
</dbReference>
<feature type="domain" description="Protein kinase" evidence="3">
    <location>
        <begin position="247"/>
        <end position="492"/>
    </location>
</feature>
<dbReference type="Pfam" id="PF07714">
    <property type="entry name" value="PK_Tyr_Ser-Thr"/>
    <property type="match status" value="1"/>
</dbReference>
<feature type="compositionally biased region" description="Low complexity" evidence="2">
    <location>
        <begin position="962"/>
        <end position="972"/>
    </location>
</feature>
<dbReference type="GO" id="GO:0005737">
    <property type="term" value="C:cytoplasm"/>
    <property type="evidence" value="ECO:0007669"/>
    <property type="project" value="TreeGrafter"/>
</dbReference>
<reference evidence="5" key="1">
    <citation type="submission" date="2017-01" db="EMBL/GenBank/DDBJ databases">
        <title>Comparative genomics of anhydrobiosis in the tardigrade Hypsibius dujardini.</title>
        <authorList>
            <person name="Yoshida Y."/>
            <person name="Koutsovoulos G."/>
            <person name="Laetsch D."/>
            <person name="Stevens L."/>
            <person name="Kumar S."/>
            <person name="Horikawa D."/>
            <person name="Ishino K."/>
            <person name="Komine S."/>
            <person name="Tomita M."/>
            <person name="Blaxter M."/>
            <person name="Arakawa K."/>
        </authorList>
    </citation>
    <scope>NUCLEOTIDE SEQUENCE [LARGE SCALE GENOMIC DNA]</scope>
    <source>
        <strain evidence="5">Z151</strain>
    </source>
</reference>
<name>A0A1W0WUS7_HYPEX</name>
<organism evidence="4 5">
    <name type="scientific">Hypsibius exemplaris</name>
    <name type="common">Freshwater tardigrade</name>
    <dbReference type="NCBI Taxonomy" id="2072580"/>
    <lineage>
        <taxon>Eukaryota</taxon>
        <taxon>Metazoa</taxon>
        <taxon>Ecdysozoa</taxon>
        <taxon>Tardigrada</taxon>
        <taxon>Eutardigrada</taxon>
        <taxon>Parachela</taxon>
        <taxon>Hypsibioidea</taxon>
        <taxon>Hypsibiidae</taxon>
        <taxon>Hypsibius</taxon>
    </lineage>
</organism>
<evidence type="ECO:0000259" key="3">
    <source>
        <dbReference type="PROSITE" id="PS50011"/>
    </source>
</evidence>